<name>A0ABU6RJR6_9FABA</name>
<feature type="compositionally biased region" description="Basic and acidic residues" evidence="1">
    <location>
        <begin position="94"/>
        <end position="107"/>
    </location>
</feature>
<keyword evidence="3" id="KW-1185">Reference proteome</keyword>
<feature type="compositionally biased region" description="Acidic residues" evidence="1">
    <location>
        <begin position="555"/>
        <end position="566"/>
    </location>
</feature>
<feature type="region of interest" description="Disordered" evidence="1">
    <location>
        <begin position="74"/>
        <end position="168"/>
    </location>
</feature>
<feature type="compositionally biased region" description="Polar residues" evidence="1">
    <location>
        <begin position="529"/>
        <end position="549"/>
    </location>
</feature>
<comment type="caution">
    <text evidence="2">The sequence shown here is derived from an EMBL/GenBank/DDBJ whole genome shotgun (WGS) entry which is preliminary data.</text>
</comment>
<feature type="compositionally biased region" description="Low complexity" evidence="1">
    <location>
        <begin position="657"/>
        <end position="667"/>
    </location>
</feature>
<feature type="compositionally biased region" description="Polar residues" evidence="1">
    <location>
        <begin position="498"/>
        <end position="513"/>
    </location>
</feature>
<sequence>MHSLHNAISSQLVAAENLSECLSKQMAALSLSSLPKEQKHVKELFETIGIPYDTSFGSPAMKDVRTPFAKQLVPDSTTKKDQSRRIQTSAMKSCEPETARRRRDSLDKNWASFEPPKTTIKRMLLKEPQKSNRNGSFSSMDKEKVQTSMLKESASQKSDARTPSMSFPATKMTGILDSPLEPKQGSEQAFKWAGSLQAHTQVSESKPRVLQNITSAVPSWPASQFSSSMMPGSYTETKDVASEKSNVPRVNLFSNSESTSTLSLKTPQKSSIPSFSNTEKPSFLIKSTEMPSTMSKMTMATSATMENKLSSPFTSESWKRHDFSSSESHSSTISAASTTLGKVSEFSFFKSWPYENISELLTSGGSSESLSPPVIKPSSASPLSSPISSAAVSPAAASVPLSRPLSSSETSINSNSVMSTTSASASVFLSDQGLKNAVFSSPTTSTLNSTSVSLKSEIQPASVYNSNTALDVAVETAPRLNEPQTRESELKDGPPGNLTPSGEEPSNNVASSGPNVVPVSLPEPPLSDGSMQLSTSFLTTANVPSSKNGSMDAGLPDEDEMEEEAPETGNTTELNFDSLGGFGCSPIPNSSAPKQNPFGASFGNVAASLPSSSFTFSPPSGELFRPASFTFPSSQSSPPVQSTNTGAFSGGFGAGGTSPTPTSSAFGQPAQIGSGQQVLGSVLGTFGQSRQLGGALPGSGFAAPSGFGGFGGGNSNSGFPTAAAGGGFAGRASTGGGFAGITSTGTGFGGIAPSGGGFAGVASTGSRFSGLASSPVGGFAAAAASSGGGFGAASSTGGFAGAASGTGGFGAFSSQGSGGFSAFGAAGGNKPPELFTQMRK</sequence>
<reference evidence="2 3" key="1">
    <citation type="journal article" date="2023" name="Plants (Basel)">
        <title>Bridging the Gap: Combining Genomics and Transcriptomics Approaches to Understand Stylosanthes scabra, an Orphan Legume from the Brazilian Caatinga.</title>
        <authorList>
            <person name="Ferreira-Neto J.R.C."/>
            <person name="da Silva M.D."/>
            <person name="Binneck E."/>
            <person name="de Melo N.F."/>
            <person name="da Silva R.H."/>
            <person name="de Melo A.L.T.M."/>
            <person name="Pandolfi V."/>
            <person name="Bustamante F.O."/>
            <person name="Brasileiro-Vidal A.C."/>
            <person name="Benko-Iseppon A.M."/>
        </authorList>
    </citation>
    <scope>NUCLEOTIDE SEQUENCE [LARGE SCALE GENOMIC DNA]</scope>
    <source>
        <tissue evidence="2">Leaves</tissue>
    </source>
</reference>
<proteinExistence type="predicted"/>
<dbReference type="PANTHER" id="PTHR34418:SF3">
    <property type="entry name" value="NUCLEAR PORE COMPLEX PROTEIN NUP214"/>
    <property type="match status" value="1"/>
</dbReference>
<gene>
    <name evidence="2" type="ORF">PIB30_056127</name>
</gene>
<feature type="region of interest" description="Disordered" evidence="1">
    <location>
        <begin position="256"/>
        <end position="278"/>
    </location>
</feature>
<dbReference type="EMBL" id="JASCZI010030653">
    <property type="protein sequence ID" value="MED6124124.1"/>
    <property type="molecule type" value="Genomic_DNA"/>
</dbReference>
<feature type="region of interest" description="Disordered" evidence="1">
    <location>
        <begin position="363"/>
        <end position="387"/>
    </location>
</feature>
<accession>A0ABU6RJR6</accession>
<feature type="compositionally biased region" description="Low complexity" evidence="1">
    <location>
        <begin position="628"/>
        <end position="647"/>
    </location>
</feature>
<feature type="region of interest" description="Disordered" evidence="1">
    <location>
        <begin position="476"/>
        <end position="591"/>
    </location>
</feature>
<dbReference type="Proteomes" id="UP001341840">
    <property type="component" value="Unassembled WGS sequence"/>
</dbReference>
<feature type="compositionally biased region" description="Polar residues" evidence="1">
    <location>
        <begin position="146"/>
        <end position="167"/>
    </location>
</feature>
<protein>
    <submittedName>
        <fullName evidence="2">Uncharacterized protein</fullName>
    </submittedName>
</protein>
<dbReference type="PANTHER" id="PTHR34418">
    <property type="entry name" value="NUCLEAR PORE COMPLEX PROTEIN NUP214 ISOFORM X1"/>
    <property type="match status" value="1"/>
</dbReference>
<feature type="region of interest" description="Disordered" evidence="1">
    <location>
        <begin position="627"/>
        <end position="671"/>
    </location>
</feature>
<evidence type="ECO:0000313" key="2">
    <source>
        <dbReference type="EMBL" id="MED6124124.1"/>
    </source>
</evidence>
<evidence type="ECO:0000313" key="3">
    <source>
        <dbReference type="Proteomes" id="UP001341840"/>
    </source>
</evidence>
<dbReference type="InterPro" id="IPR044694">
    <property type="entry name" value="NUP214"/>
</dbReference>
<organism evidence="2 3">
    <name type="scientific">Stylosanthes scabra</name>
    <dbReference type="NCBI Taxonomy" id="79078"/>
    <lineage>
        <taxon>Eukaryota</taxon>
        <taxon>Viridiplantae</taxon>
        <taxon>Streptophyta</taxon>
        <taxon>Embryophyta</taxon>
        <taxon>Tracheophyta</taxon>
        <taxon>Spermatophyta</taxon>
        <taxon>Magnoliopsida</taxon>
        <taxon>eudicotyledons</taxon>
        <taxon>Gunneridae</taxon>
        <taxon>Pentapetalae</taxon>
        <taxon>rosids</taxon>
        <taxon>fabids</taxon>
        <taxon>Fabales</taxon>
        <taxon>Fabaceae</taxon>
        <taxon>Papilionoideae</taxon>
        <taxon>50 kb inversion clade</taxon>
        <taxon>dalbergioids sensu lato</taxon>
        <taxon>Dalbergieae</taxon>
        <taxon>Pterocarpus clade</taxon>
        <taxon>Stylosanthes</taxon>
    </lineage>
</organism>
<evidence type="ECO:0000256" key="1">
    <source>
        <dbReference type="SAM" id="MobiDB-lite"/>
    </source>
</evidence>